<feature type="domain" description="Helitron helicase-like" evidence="1">
    <location>
        <begin position="364"/>
        <end position="404"/>
    </location>
</feature>
<dbReference type="PANTHER" id="PTHR45786:SF74">
    <property type="entry name" value="ATP-DEPENDENT DNA HELICASE"/>
    <property type="match status" value="1"/>
</dbReference>
<reference evidence="2 3" key="1">
    <citation type="submission" date="2021-06" db="EMBL/GenBank/DDBJ databases">
        <authorList>
            <person name="Kallberg Y."/>
            <person name="Tangrot J."/>
            <person name="Rosling A."/>
        </authorList>
    </citation>
    <scope>NUCLEOTIDE SEQUENCE [LARGE SCALE GENOMIC DNA]</scope>
    <source>
        <strain evidence="2 3">120-4 pot B 10/14</strain>
    </source>
</reference>
<dbReference type="PANTHER" id="PTHR45786">
    <property type="entry name" value="DNA BINDING PROTEIN-LIKE"/>
    <property type="match status" value="1"/>
</dbReference>
<dbReference type="EMBL" id="CAJVQB010015307">
    <property type="protein sequence ID" value="CAG8773821.1"/>
    <property type="molecule type" value="Genomic_DNA"/>
</dbReference>
<organism evidence="2 3">
    <name type="scientific">Gigaspora margarita</name>
    <dbReference type="NCBI Taxonomy" id="4874"/>
    <lineage>
        <taxon>Eukaryota</taxon>
        <taxon>Fungi</taxon>
        <taxon>Fungi incertae sedis</taxon>
        <taxon>Mucoromycota</taxon>
        <taxon>Glomeromycotina</taxon>
        <taxon>Glomeromycetes</taxon>
        <taxon>Diversisporales</taxon>
        <taxon>Gigasporaceae</taxon>
        <taxon>Gigaspora</taxon>
    </lineage>
</organism>
<proteinExistence type="predicted"/>
<feature type="non-terminal residue" evidence="2">
    <location>
        <position position="405"/>
    </location>
</feature>
<evidence type="ECO:0000313" key="3">
    <source>
        <dbReference type="Proteomes" id="UP000789901"/>
    </source>
</evidence>
<gene>
    <name evidence="2" type="ORF">GMARGA_LOCUS18841</name>
</gene>
<evidence type="ECO:0000313" key="2">
    <source>
        <dbReference type="EMBL" id="CAG8773821.1"/>
    </source>
</evidence>
<accession>A0ABN7VI30</accession>
<evidence type="ECO:0000259" key="1">
    <source>
        <dbReference type="Pfam" id="PF14214"/>
    </source>
</evidence>
<dbReference type="Proteomes" id="UP000789901">
    <property type="component" value="Unassembled WGS sequence"/>
</dbReference>
<sequence>MCNFSEALNTGYHPIPHCINAKNYVNCSHCNALKLSSESSKMCSYNFAFTFTSTGAKLDNNLANAQNGVYTYCVQGFFYYSIGFLLPENDIEPQYLQMYVWDMQHKLDHRTNVIPNSGLNPALIQSLKTILDEVNSYMINLRYISRLPTKNIANLAILIHADIPGLNLRTFNELTTSQIVAIWVDTEIPSDMIQNCDIVLYTKMDKLIHISEISICYNPLAYPILFLYDKQGWSPYKIPYKTLLFEVIDSTIDENSHNEEDKEDKRNIQEYEIHENATELENSNEPPNNDEDFTIENNNAINSNISTKRHKKFFLVNMYVKIESDRLNFLRFKQKKIRSDLYKGIQDAVMRGDSDPTLIWHRNAMALLSVGRPDLFITTTCNPNWLEIQSLLLPGQQAQDRPNIT</sequence>
<name>A0ABN7VI30_GIGMA</name>
<dbReference type="Pfam" id="PF14214">
    <property type="entry name" value="Helitron_like_N"/>
    <property type="match status" value="1"/>
</dbReference>
<dbReference type="InterPro" id="IPR025476">
    <property type="entry name" value="Helitron_helicase-like"/>
</dbReference>
<protein>
    <submittedName>
        <fullName evidence="2">21308_t:CDS:1</fullName>
    </submittedName>
</protein>
<keyword evidence="3" id="KW-1185">Reference proteome</keyword>
<comment type="caution">
    <text evidence="2">The sequence shown here is derived from an EMBL/GenBank/DDBJ whole genome shotgun (WGS) entry which is preliminary data.</text>
</comment>